<dbReference type="Proteomes" id="UP001303647">
    <property type="component" value="Unassembled WGS sequence"/>
</dbReference>
<keyword evidence="1" id="KW-0472">Membrane</keyword>
<sequence>MSAKPSAPHISLSDFPVPFPKSSELCSKLTVTTGGYGVELESTVPGESWLPGQPAVPLSSCANAIMPYLRKDLMTPRLDKMFPYLWLVATQSSSHISALHEQRVRGREVIIAENPELHLVWADNRVFIKPLPPYLLSHAFWQAYLTPMPITTPAVAKTPLLIPGITTQEDQEDILRSALGFMRTYYYLIRHESDFRLAQDLHILPASPLTFAAFVAFISHFSPDGAGSSKPVSVTDDFVSPRYRFGQLRLTRLNLWAKPALGQWKFHKLSWQYAETFARLYPPLLFAFALISIVLSAFQVGAQAAPQWETFAAVAAWFAVAALTVVGVVGVTMLSLLVCMVAREFVFAMCVE</sequence>
<dbReference type="InterPro" id="IPR046536">
    <property type="entry name" value="DUF6601"/>
</dbReference>
<evidence type="ECO:0000313" key="2">
    <source>
        <dbReference type="EMBL" id="KAK4244846.1"/>
    </source>
</evidence>
<keyword evidence="1" id="KW-1133">Transmembrane helix</keyword>
<keyword evidence="3" id="KW-1185">Reference proteome</keyword>
<reference evidence="2" key="1">
    <citation type="journal article" date="2023" name="Mol. Phylogenet. Evol.">
        <title>Genome-scale phylogeny and comparative genomics of the fungal order Sordariales.</title>
        <authorList>
            <person name="Hensen N."/>
            <person name="Bonometti L."/>
            <person name="Westerberg I."/>
            <person name="Brannstrom I.O."/>
            <person name="Guillou S."/>
            <person name="Cros-Aarteil S."/>
            <person name="Calhoun S."/>
            <person name="Haridas S."/>
            <person name="Kuo A."/>
            <person name="Mondo S."/>
            <person name="Pangilinan J."/>
            <person name="Riley R."/>
            <person name="LaButti K."/>
            <person name="Andreopoulos B."/>
            <person name="Lipzen A."/>
            <person name="Chen C."/>
            <person name="Yan M."/>
            <person name="Daum C."/>
            <person name="Ng V."/>
            <person name="Clum A."/>
            <person name="Steindorff A."/>
            <person name="Ohm R.A."/>
            <person name="Martin F."/>
            <person name="Silar P."/>
            <person name="Natvig D.O."/>
            <person name="Lalanne C."/>
            <person name="Gautier V."/>
            <person name="Ament-Velasquez S.L."/>
            <person name="Kruys A."/>
            <person name="Hutchinson M.I."/>
            <person name="Powell A.J."/>
            <person name="Barry K."/>
            <person name="Miller A.N."/>
            <person name="Grigoriev I.V."/>
            <person name="Debuchy R."/>
            <person name="Gladieux P."/>
            <person name="Hiltunen Thoren M."/>
            <person name="Johannesson H."/>
        </authorList>
    </citation>
    <scope>NUCLEOTIDE SEQUENCE</scope>
    <source>
        <strain evidence="2">CBS 359.72</strain>
    </source>
</reference>
<evidence type="ECO:0000256" key="1">
    <source>
        <dbReference type="SAM" id="Phobius"/>
    </source>
</evidence>
<dbReference type="Pfam" id="PF20246">
    <property type="entry name" value="DUF6601"/>
    <property type="match status" value="1"/>
</dbReference>
<feature type="transmembrane region" description="Helical" evidence="1">
    <location>
        <begin position="280"/>
        <end position="302"/>
    </location>
</feature>
<evidence type="ECO:0008006" key="4">
    <source>
        <dbReference type="Google" id="ProtNLM"/>
    </source>
</evidence>
<organism evidence="2 3">
    <name type="scientific">Corynascus novoguineensis</name>
    <dbReference type="NCBI Taxonomy" id="1126955"/>
    <lineage>
        <taxon>Eukaryota</taxon>
        <taxon>Fungi</taxon>
        <taxon>Dikarya</taxon>
        <taxon>Ascomycota</taxon>
        <taxon>Pezizomycotina</taxon>
        <taxon>Sordariomycetes</taxon>
        <taxon>Sordariomycetidae</taxon>
        <taxon>Sordariales</taxon>
        <taxon>Chaetomiaceae</taxon>
        <taxon>Corynascus</taxon>
    </lineage>
</organism>
<proteinExistence type="predicted"/>
<dbReference type="EMBL" id="MU857722">
    <property type="protein sequence ID" value="KAK4244846.1"/>
    <property type="molecule type" value="Genomic_DNA"/>
</dbReference>
<feature type="transmembrane region" description="Helical" evidence="1">
    <location>
        <begin position="314"/>
        <end position="339"/>
    </location>
</feature>
<protein>
    <recommendedName>
        <fullName evidence="4">Subtilisin-like serine protease</fullName>
    </recommendedName>
</protein>
<dbReference type="PANTHER" id="PTHR34414:SF1">
    <property type="entry name" value="SUBTILISIN-LIKE SERINE PROTEASE"/>
    <property type="match status" value="1"/>
</dbReference>
<reference evidence="2" key="2">
    <citation type="submission" date="2023-05" db="EMBL/GenBank/DDBJ databases">
        <authorList>
            <consortium name="Lawrence Berkeley National Laboratory"/>
            <person name="Steindorff A."/>
            <person name="Hensen N."/>
            <person name="Bonometti L."/>
            <person name="Westerberg I."/>
            <person name="Brannstrom I.O."/>
            <person name="Guillou S."/>
            <person name="Cros-Aarteil S."/>
            <person name="Calhoun S."/>
            <person name="Haridas S."/>
            <person name="Kuo A."/>
            <person name="Mondo S."/>
            <person name="Pangilinan J."/>
            <person name="Riley R."/>
            <person name="Labutti K."/>
            <person name="Andreopoulos B."/>
            <person name="Lipzen A."/>
            <person name="Chen C."/>
            <person name="Yanf M."/>
            <person name="Daum C."/>
            <person name="Ng V."/>
            <person name="Clum A."/>
            <person name="Ohm R."/>
            <person name="Martin F."/>
            <person name="Silar P."/>
            <person name="Natvig D."/>
            <person name="Lalanne C."/>
            <person name="Gautier V."/>
            <person name="Ament-Velasquez S.L."/>
            <person name="Kruys A."/>
            <person name="Hutchinson M.I."/>
            <person name="Powell A.J."/>
            <person name="Barry K."/>
            <person name="Miller A.N."/>
            <person name="Grigoriev I.V."/>
            <person name="Debuchy R."/>
            <person name="Gladieux P."/>
            <person name="Thoren M.H."/>
            <person name="Johannesson H."/>
        </authorList>
    </citation>
    <scope>NUCLEOTIDE SEQUENCE</scope>
    <source>
        <strain evidence="2">CBS 359.72</strain>
    </source>
</reference>
<gene>
    <name evidence="2" type="ORF">C7999DRAFT_43575</name>
</gene>
<dbReference type="PANTHER" id="PTHR34414">
    <property type="entry name" value="HET DOMAIN-CONTAINING PROTEIN-RELATED"/>
    <property type="match status" value="1"/>
</dbReference>
<keyword evidence="1" id="KW-0812">Transmembrane</keyword>
<accession>A0AAN7HCM4</accession>
<evidence type="ECO:0000313" key="3">
    <source>
        <dbReference type="Proteomes" id="UP001303647"/>
    </source>
</evidence>
<name>A0AAN7HCM4_9PEZI</name>
<dbReference type="AlphaFoldDB" id="A0AAN7HCM4"/>
<comment type="caution">
    <text evidence="2">The sequence shown here is derived from an EMBL/GenBank/DDBJ whole genome shotgun (WGS) entry which is preliminary data.</text>
</comment>